<keyword evidence="2" id="KW-0004">4Fe-4S</keyword>
<keyword evidence="7" id="KW-0812">Transmembrane</keyword>
<dbReference type="InterPro" id="IPR017896">
    <property type="entry name" value="4Fe4S_Fe-S-bd"/>
</dbReference>
<protein>
    <submittedName>
        <fullName evidence="9">4Fe-4S ferredoxin, iron-sulfur binding domain protein</fullName>
    </submittedName>
</protein>
<evidence type="ECO:0000256" key="4">
    <source>
        <dbReference type="ARBA" id="ARBA00022982"/>
    </source>
</evidence>
<dbReference type="GO" id="GO:0046872">
    <property type="term" value="F:metal ion binding"/>
    <property type="evidence" value="ECO:0007669"/>
    <property type="project" value="UniProtKB-KW"/>
</dbReference>
<feature type="transmembrane region" description="Helical" evidence="7">
    <location>
        <begin position="190"/>
        <end position="208"/>
    </location>
</feature>
<feature type="domain" description="4Fe-4S ferredoxin-type" evidence="8">
    <location>
        <begin position="265"/>
        <end position="294"/>
    </location>
</feature>
<keyword evidence="6" id="KW-0411">Iron-sulfur</keyword>
<dbReference type="GO" id="GO:0005886">
    <property type="term" value="C:plasma membrane"/>
    <property type="evidence" value="ECO:0007669"/>
    <property type="project" value="TreeGrafter"/>
</dbReference>
<keyword evidence="1" id="KW-0813">Transport</keyword>
<dbReference type="Pfam" id="PF11127">
    <property type="entry name" value="YgaP-like_TM"/>
    <property type="match status" value="1"/>
</dbReference>
<dbReference type="PANTHER" id="PTHR30176">
    <property type="entry name" value="FERREDOXIN-TYPE PROTEIN NAPH"/>
    <property type="match status" value="1"/>
</dbReference>
<evidence type="ECO:0000256" key="2">
    <source>
        <dbReference type="ARBA" id="ARBA00022485"/>
    </source>
</evidence>
<dbReference type="PROSITE" id="PS00198">
    <property type="entry name" value="4FE4S_FER_1"/>
    <property type="match status" value="1"/>
</dbReference>
<evidence type="ECO:0000259" key="8">
    <source>
        <dbReference type="PROSITE" id="PS51379"/>
    </source>
</evidence>
<evidence type="ECO:0000313" key="9">
    <source>
        <dbReference type="EMBL" id="ACA60475.1"/>
    </source>
</evidence>
<dbReference type="AlphaFoldDB" id="B1I651"/>
<dbReference type="KEGG" id="dau:Daud_1984"/>
<feature type="transmembrane region" description="Helical" evidence="7">
    <location>
        <begin position="330"/>
        <end position="356"/>
    </location>
</feature>
<feature type="transmembrane region" description="Helical" evidence="7">
    <location>
        <begin position="36"/>
        <end position="55"/>
    </location>
</feature>
<dbReference type="InterPro" id="IPR017900">
    <property type="entry name" value="4Fe4S_Fe_S_CS"/>
</dbReference>
<evidence type="ECO:0000256" key="7">
    <source>
        <dbReference type="SAM" id="Phobius"/>
    </source>
</evidence>
<reference evidence="9 10" key="2">
    <citation type="journal article" date="2008" name="Science">
        <title>Environmental genomics reveals a single-species ecosystem deep within Earth.</title>
        <authorList>
            <person name="Chivian D."/>
            <person name="Brodie E.L."/>
            <person name="Alm E.J."/>
            <person name="Culley D.E."/>
            <person name="Dehal P.S."/>
            <person name="Desantis T.Z."/>
            <person name="Gihring T.M."/>
            <person name="Lapidus A."/>
            <person name="Lin L.H."/>
            <person name="Lowry S.R."/>
            <person name="Moser D.P."/>
            <person name="Richardson P.M."/>
            <person name="Southam G."/>
            <person name="Wanger G."/>
            <person name="Pratt L.M."/>
            <person name="Andersen G.L."/>
            <person name="Hazen T.C."/>
            <person name="Brockman F.J."/>
            <person name="Arkin A.P."/>
            <person name="Onstott T.C."/>
        </authorList>
    </citation>
    <scope>NUCLEOTIDE SEQUENCE [LARGE SCALE GENOMIC DNA]</scope>
    <source>
        <strain evidence="9 10">MP104C</strain>
    </source>
</reference>
<dbReference type="PANTHER" id="PTHR30176:SF3">
    <property type="entry name" value="FERREDOXIN-TYPE PROTEIN NAPH"/>
    <property type="match status" value="1"/>
</dbReference>
<evidence type="ECO:0000256" key="1">
    <source>
        <dbReference type="ARBA" id="ARBA00022448"/>
    </source>
</evidence>
<feature type="transmembrane region" description="Helical" evidence="7">
    <location>
        <begin position="102"/>
        <end position="122"/>
    </location>
</feature>
<keyword evidence="5" id="KW-0408">Iron</keyword>
<dbReference type="Gene3D" id="3.30.70.20">
    <property type="match status" value="1"/>
</dbReference>
<dbReference type="GO" id="GO:0051539">
    <property type="term" value="F:4 iron, 4 sulfur cluster binding"/>
    <property type="evidence" value="ECO:0007669"/>
    <property type="project" value="UniProtKB-KW"/>
</dbReference>
<keyword evidence="10" id="KW-1185">Reference proteome</keyword>
<feature type="domain" description="4Fe-4S ferredoxin-type" evidence="8">
    <location>
        <begin position="234"/>
        <end position="263"/>
    </location>
</feature>
<dbReference type="PROSITE" id="PS51379">
    <property type="entry name" value="4FE4S_FER_2"/>
    <property type="match status" value="2"/>
</dbReference>
<dbReference type="EMBL" id="CP000860">
    <property type="protein sequence ID" value="ACA60475.1"/>
    <property type="molecule type" value="Genomic_DNA"/>
</dbReference>
<dbReference type="InterPro" id="IPR051684">
    <property type="entry name" value="Electron_Trans/Redox"/>
</dbReference>
<evidence type="ECO:0000256" key="6">
    <source>
        <dbReference type="ARBA" id="ARBA00023014"/>
    </source>
</evidence>
<feature type="transmembrane region" description="Helical" evidence="7">
    <location>
        <begin position="161"/>
        <end position="178"/>
    </location>
</feature>
<dbReference type="SUPFAM" id="SSF54862">
    <property type="entry name" value="4Fe-4S ferredoxins"/>
    <property type="match status" value="1"/>
</dbReference>
<dbReference type="Pfam" id="PF13187">
    <property type="entry name" value="Fer4_9"/>
    <property type="match status" value="1"/>
</dbReference>
<evidence type="ECO:0000256" key="3">
    <source>
        <dbReference type="ARBA" id="ARBA00022723"/>
    </source>
</evidence>
<dbReference type="InterPro" id="IPR021309">
    <property type="entry name" value="YgaP-like_TM"/>
</dbReference>
<keyword evidence="7" id="KW-1133">Transmembrane helix</keyword>
<dbReference type="OrthoDB" id="9806398at2"/>
<evidence type="ECO:0000256" key="5">
    <source>
        <dbReference type="ARBA" id="ARBA00023004"/>
    </source>
</evidence>
<feature type="transmembrane region" description="Helical" evidence="7">
    <location>
        <begin position="12"/>
        <end position="30"/>
    </location>
</feature>
<keyword evidence="3" id="KW-0479">Metal-binding</keyword>
<sequence length="366" mass="41414">MGSAKRITPAKIASAIALAWLASSFLYPIYVEVGGSVVKLNGSPELYLIPAFAVWRLRTERDAYQRLRVKVMVGLFFLYWVFIPIFYPRMPLLDGTEAEFTLAVHMVGALPFLILFIMVALVGKRADCGWNCPCVFSRETVGFAFRDATLKGDFWWRWRHLKWLPFAVVWAYFVYMLVDPVHAYERFGRTMYDLILIGYYASFLIIPFTGHRSFCRWACPWAATWGVLNVAGFYKIKADVGRCRECGLCEQNCDMGVPVRRLIREKGVLRTTECMGCGRCVNVCPQGVLSIHDIRDTIRGYNLGSRERLVRMAGGLTVAGLIFLDPGAPWGYLGLAFFATGLFGFCPTYLAVGVVARKARGIFFRQ</sequence>
<accession>B1I651</accession>
<dbReference type="RefSeq" id="WP_012303050.1">
    <property type="nucleotide sequence ID" value="NC_010424.1"/>
</dbReference>
<name>B1I651_DESAP</name>
<reference evidence="10" key="1">
    <citation type="submission" date="2007-10" db="EMBL/GenBank/DDBJ databases">
        <title>Complete sequence of chromosome of Desulforudis audaxviator MP104C.</title>
        <authorList>
            <person name="Copeland A."/>
            <person name="Lucas S."/>
            <person name="Lapidus A."/>
            <person name="Barry K."/>
            <person name="Glavina del Rio T."/>
            <person name="Dalin E."/>
            <person name="Tice H."/>
            <person name="Bruce D."/>
            <person name="Pitluck S."/>
            <person name="Lowry S.R."/>
            <person name="Larimer F."/>
            <person name="Land M.L."/>
            <person name="Hauser L."/>
            <person name="Kyrpides N."/>
            <person name="Ivanova N.N."/>
            <person name="Richardson P."/>
        </authorList>
    </citation>
    <scope>NUCLEOTIDE SEQUENCE [LARGE SCALE GENOMIC DNA]</scope>
    <source>
        <strain evidence="10">MP104C</strain>
    </source>
</reference>
<organism evidence="9 10">
    <name type="scientific">Desulforudis audaxviator (strain MP104C)</name>
    <dbReference type="NCBI Taxonomy" id="477974"/>
    <lineage>
        <taxon>Bacteria</taxon>
        <taxon>Bacillati</taxon>
        <taxon>Bacillota</taxon>
        <taxon>Clostridia</taxon>
        <taxon>Thermoanaerobacterales</taxon>
        <taxon>Candidatus Desulforudaceae</taxon>
        <taxon>Candidatus Desulforudis</taxon>
    </lineage>
</organism>
<proteinExistence type="predicted"/>
<gene>
    <name evidence="9" type="ordered locus">Daud_1984</name>
</gene>
<dbReference type="STRING" id="477974.Daud_1984"/>
<evidence type="ECO:0000313" key="10">
    <source>
        <dbReference type="Proteomes" id="UP000008544"/>
    </source>
</evidence>
<feature type="transmembrane region" description="Helical" evidence="7">
    <location>
        <begin position="67"/>
        <end position="87"/>
    </location>
</feature>
<dbReference type="Proteomes" id="UP000008544">
    <property type="component" value="Chromosome"/>
</dbReference>
<dbReference type="eggNOG" id="COG0348">
    <property type="taxonomic scope" value="Bacteria"/>
</dbReference>
<feature type="transmembrane region" description="Helical" evidence="7">
    <location>
        <begin position="309"/>
        <end position="324"/>
    </location>
</feature>
<dbReference type="HOGENOM" id="CLU_755911_0_0_9"/>
<keyword evidence="7" id="KW-0472">Membrane</keyword>
<keyword evidence="4" id="KW-0249">Electron transport</keyword>